<evidence type="ECO:0000256" key="2">
    <source>
        <dbReference type="ARBA" id="ARBA00022801"/>
    </source>
</evidence>
<accession>A0A859FHX8</accession>
<keyword evidence="5" id="KW-1185">Reference proteome</keyword>
<dbReference type="PANTHER" id="PTHR43046:SF14">
    <property type="entry name" value="MUTT_NUDIX FAMILY PROTEIN"/>
    <property type="match status" value="1"/>
</dbReference>
<keyword evidence="2" id="KW-0378">Hydrolase</keyword>
<sequence>MRVTNCVITHDGHVLLLQKPSRGWWSAPGGKMEQAESVIESVRREIYEETGIRIDEPELCGVFTFVIYKDETIVKEWTMFTFRTASFSGDMVEHSPEGVLSWIKEEDLRDIPMAPGDYPIIDHALHGEGVMYGTFTYDTDRTLLDLKLEASGTTIREGGAHYDRDKHN</sequence>
<dbReference type="RefSeq" id="WP_176010236.1">
    <property type="nucleotide sequence ID" value="NZ_CP041372.2"/>
</dbReference>
<dbReference type="InterPro" id="IPR020476">
    <property type="entry name" value="Nudix_hydrolase"/>
</dbReference>
<dbReference type="PROSITE" id="PS51462">
    <property type="entry name" value="NUDIX"/>
    <property type="match status" value="1"/>
</dbReference>
<dbReference type="Proteomes" id="UP000318138">
    <property type="component" value="Chromosome"/>
</dbReference>
<organism evidence="4 5">
    <name type="scientific">Paenalkalicoccus suaedae</name>
    <dbReference type="NCBI Taxonomy" id="2592382"/>
    <lineage>
        <taxon>Bacteria</taxon>
        <taxon>Bacillati</taxon>
        <taxon>Bacillota</taxon>
        <taxon>Bacilli</taxon>
        <taxon>Bacillales</taxon>
        <taxon>Bacillaceae</taxon>
        <taxon>Paenalkalicoccus</taxon>
    </lineage>
</organism>
<evidence type="ECO:0000259" key="3">
    <source>
        <dbReference type="PROSITE" id="PS51462"/>
    </source>
</evidence>
<gene>
    <name evidence="4" type="ORF">FLK61_37075</name>
</gene>
<protein>
    <submittedName>
        <fullName evidence="4">8-oxo-dGTP diphosphatase</fullName>
    </submittedName>
</protein>
<dbReference type="InterPro" id="IPR000086">
    <property type="entry name" value="NUDIX_hydrolase_dom"/>
</dbReference>
<dbReference type="CDD" id="cd18886">
    <property type="entry name" value="NUDIX_MutT_Nudt1"/>
    <property type="match status" value="1"/>
</dbReference>
<dbReference type="GO" id="GO:0016787">
    <property type="term" value="F:hydrolase activity"/>
    <property type="evidence" value="ECO:0007669"/>
    <property type="project" value="UniProtKB-KW"/>
</dbReference>
<evidence type="ECO:0000256" key="1">
    <source>
        <dbReference type="ARBA" id="ARBA00001946"/>
    </source>
</evidence>
<proteinExistence type="predicted"/>
<feature type="domain" description="Nudix hydrolase" evidence="3">
    <location>
        <begin position="1"/>
        <end position="126"/>
    </location>
</feature>
<evidence type="ECO:0000313" key="4">
    <source>
        <dbReference type="EMBL" id="QKS72252.1"/>
    </source>
</evidence>
<dbReference type="PRINTS" id="PR00502">
    <property type="entry name" value="NUDIXFAMILY"/>
</dbReference>
<reference evidence="5" key="1">
    <citation type="submission" date="2019-07" db="EMBL/GenBank/DDBJ databases">
        <title>Bacillus alkalisoli sp. nov. isolated from saline soil.</title>
        <authorList>
            <person name="Sun J.-Q."/>
            <person name="Xu L."/>
        </authorList>
    </citation>
    <scope>NUCLEOTIDE SEQUENCE [LARGE SCALE GENOMIC DNA]</scope>
    <source>
        <strain evidence="5">M4U3P1</strain>
    </source>
</reference>
<dbReference type="SUPFAM" id="SSF55811">
    <property type="entry name" value="Nudix"/>
    <property type="match status" value="1"/>
</dbReference>
<dbReference type="EMBL" id="CP041372">
    <property type="protein sequence ID" value="QKS72252.1"/>
    <property type="molecule type" value="Genomic_DNA"/>
</dbReference>
<dbReference type="PANTHER" id="PTHR43046">
    <property type="entry name" value="GDP-MANNOSE MANNOSYL HYDROLASE"/>
    <property type="match status" value="1"/>
</dbReference>
<dbReference type="AlphaFoldDB" id="A0A859FHX8"/>
<dbReference type="Pfam" id="PF00293">
    <property type="entry name" value="NUDIX"/>
    <property type="match status" value="1"/>
</dbReference>
<dbReference type="KEGG" id="psua:FLK61_37075"/>
<evidence type="ECO:0000313" key="5">
    <source>
        <dbReference type="Proteomes" id="UP000318138"/>
    </source>
</evidence>
<comment type="cofactor">
    <cofactor evidence="1">
        <name>Mg(2+)</name>
        <dbReference type="ChEBI" id="CHEBI:18420"/>
    </cofactor>
</comment>
<dbReference type="InterPro" id="IPR015797">
    <property type="entry name" value="NUDIX_hydrolase-like_dom_sf"/>
</dbReference>
<dbReference type="Gene3D" id="3.90.79.10">
    <property type="entry name" value="Nucleoside Triphosphate Pyrophosphohydrolase"/>
    <property type="match status" value="1"/>
</dbReference>
<name>A0A859FHX8_9BACI</name>